<organism evidence="8 9">
    <name type="scientific">Leuconostoc suionicum</name>
    <dbReference type="NCBI Taxonomy" id="1511761"/>
    <lineage>
        <taxon>Bacteria</taxon>
        <taxon>Bacillati</taxon>
        <taxon>Bacillota</taxon>
        <taxon>Bacilli</taxon>
        <taxon>Lactobacillales</taxon>
        <taxon>Lactobacillaceae</taxon>
        <taxon>Leuconostoc</taxon>
    </lineage>
</organism>
<dbReference type="CDD" id="cd00430">
    <property type="entry name" value="PLPDE_III_AR"/>
    <property type="match status" value="1"/>
</dbReference>
<dbReference type="Gene3D" id="3.20.20.10">
    <property type="entry name" value="Alanine racemase"/>
    <property type="match status" value="1"/>
</dbReference>
<accession>A0A2N9KAP1</accession>
<dbReference type="RefSeq" id="WP_072613122.1">
    <property type="nucleotide sequence ID" value="NZ_AP017935.1"/>
</dbReference>
<keyword evidence="3 8" id="KW-0413">Isomerase</keyword>
<evidence type="ECO:0000256" key="3">
    <source>
        <dbReference type="ARBA" id="ARBA00023235"/>
    </source>
</evidence>
<dbReference type="SUPFAM" id="SSF51419">
    <property type="entry name" value="PLP-binding barrel"/>
    <property type="match status" value="1"/>
</dbReference>
<keyword evidence="2 4" id="KW-0663">Pyridoxal phosphate</keyword>
<feature type="binding site" evidence="5">
    <location>
        <position position="138"/>
    </location>
    <ligand>
        <name>substrate</name>
    </ligand>
</feature>
<dbReference type="KEGG" id="lsu:A6B45_02035"/>
<dbReference type="PANTHER" id="PTHR30511">
    <property type="entry name" value="ALANINE RACEMASE"/>
    <property type="match status" value="1"/>
</dbReference>
<dbReference type="GeneID" id="99673550"/>
<evidence type="ECO:0000256" key="4">
    <source>
        <dbReference type="PIRSR" id="PIRSR600821-50"/>
    </source>
</evidence>
<dbReference type="Proteomes" id="UP000237923">
    <property type="component" value="Unassembled WGS sequence"/>
</dbReference>
<dbReference type="EMBL" id="OKQU01000001">
    <property type="protein sequence ID" value="SPE07386.1"/>
    <property type="molecule type" value="Genomic_DNA"/>
</dbReference>
<evidence type="ECO:0000259" key="6">
    <source>
        <dbReference type="SMART" id="SM01005"/>
    </source>
</evidence>
<dbReference type="GO" id="GO:0009252">
    <property type="term" value="P:peptidoglycan biosynthetic process"/>
    <property type="evidence" value="ECO:0007669"/>
    <property type="project" value="TreeGrafter"/>
</dbReference>
<dbReference type="GO" id="GO:0005829">
    <property type="term" value="C:cytosol"/>
    <property type="evidence" value="ECO:0007669"/>
    <property type="project" value="TreeGrafter"/>
</dbReference>
<dbReference type="FunFam" id="3.20.20.10:FF:000002">
    <property type="entry name" value="Alanine racemase"/>
    <property type="match status" value="1"/>
</dbReference>
<gene>
    <name evidence="8" type="primary">alr_1</name>
    <name evidence="7" type="ORF">LES8486_01111</name>
    <name evidence="8" type="ORF">LES9216_01258</name>
</gene>
<name>A0A2N9KAP1_9LACO</name>
<dbReference type="EMBL" id="OKQR01000001">
    <property type="protein sequence ID" value="SPD92107.1"/>
    <property type="molecule type" value="Genomic_DNA"/>
</dbReference>
<reference evidence="7 10" key="1">
    <citation type="submission" date="2018-02" db="EMBL/GenBank/DDBJ databases">
        <authorList>
            <person name="Rodrigo-Torres L."/>
            <person name="Arahal R. D."/>
            <person name="Lucena T."/>
        </authorList>
    </citation>
    <scope>NUCLEOTIDE SEQUENCE [LARGE SCALE GENOMIC DNA]</scope>
    <source>
        <strain evidence="7 10">CECT 8486</strain>
    </source>
</reference>
<dbReference type="InterPro" id="IPR029066">
    <property type="entry name" value="PLP-binding_barrel"/>
</dbReference>
<dbReference type="GO" id="GO:0030170">
    <property type="term" value="F:pyridoxal phosphate binding"/>
    <property type="evidence" value="ECO:0007669"/>
    <property type="project" value="TreeGrafter"/>
</dbReference>
<evidence type="ECO:0000313" key="8">
    <source>
        <dbReference type="EMBL" id="SPE07386.1"/>
    </source>
</evidence>
<dbReference type="NCBIfam" id="TIGR00492">
    <property type="entry name" value="alr"/>
    <property type="match status" value="1"/>
</dbReference>
<feature type="modified residue" description="N6-(pyridoxal phosphate)lysine" evidence="4">
    <location>
        <position position="40"/>
    </location>
</feature>
<dbReference type="PRINTS" id="PR00992">
    <property type="entry name" value="ALARACEMASE"/>
</dbReference>
<evidence type="ECO:0000313" key="9">
    <source>
        <dbReference type="Proteomes" id="UP000237923"/>
    </source>
</evidence>
<reference evidence="8 9" key="2">
    <citation type="submission" date="2018-02" db="EMBL/GenBank/DDBJ databases">
        <authorList>
            <person name="Cohen D.B."/>
            <person name="Kent A.D."/>
        </authorList>
    </citation>
    <scope>NUCLEOTIDE SEQUENCE [LARGE SCALE GENOMIC DNA]</scope>
    <source>
        <strain evidence="8 9">CECT 9216</strain>
    </source>
</reference>
<evidence type="ECO:0000256" key="1">
    <source>
        <dbReference type="ARBA" id="ARBA00001933"/>
    </source>
</evidence>
<dbReference type="SUPFAM" id="SSF50621">
    <property type="entry name" value="Alanine racemase C-terminal domain-like"/>
    <property type="match status" value="1"/>
</dbReference>
<dbReference type="GO" id="GO:0030632">
    <property type="term" value="P:D-alanine biosynthetic process"/>
    <property type="evidence" value="ECO:0007669"/>
    <property type="project" value="TreeGrafter"/>
</dbReference>
<keyword evidence="10" id="KW-1185">Reference proteome</keyword>
<feature type="binding site" evidence="5">
    <location>
        <position position="315"/>
    </location>
    <ligand>
        <name>substrate</name>
    </ligand>
</feature>
<dbReference type="InterPro" id="IPR011079">
    <property type="entry name" value="Ala_racemase_C"/>
</dbReference>
<dbReference type="PANTHER" id="PTHR30511:SF0">
    <property type="entry name" value="ALANINE RACEMASE, CATABOLIC-RELATED"/>
    <property type="match status" value="1"/>
</dbReference>
<dbReference type="AlphaFoldDB" id="A0A2N9KAP1"/>
<dbReference type="InterPro" id="IPR001608">
    <property type="entry name" value="Ala_racemase_N"/>
</dbReference>
<dbReference type="EC" id="5.1.1.1" evidence="8"/>
<evidence type="ECO:0000313" key="7">
    <source>
        <dbReference type="EMBL" id="SPD92107.1"/>
    </source>
</evidence>
<dbReference type="GO" id="GO:0008784">
    <property type="term" value="F:alanine racemase activity"/>
    <property type="evidence" value="ECO:0007669"/>
    <property type="project" value="UniProtKB-EC"/>
</dbReference>
<dbReference type="Pfam" id="PF01168">
    <property type="entry name" value="Ala_racemase_N"/>
    <property type="match status" value="1"/>
</dbReference>
<feature type="domain" description="Alanine racemase C-terminal" evidence="6">
    <location>
        <begin position="246"/>
        <end position="372"/>
    </location>
</feature>
<dbReference type="Pfam" id="PF00842">
    <property type="entry name" value="Ala_racemase_C"/>
    <property type="match status" value="1"/>
</dbReference>
<proteinExistence type="predicted"/>
<evidence type="ECO:0000256" key="2">
    <source>
        <dbReference type="ARBA" id="ARBA00022898"/>
    </source>
</evidence>
<evidence type="ECO:0000256" key="5">
    <source>
        <dbReference type="PIRSR" id="PIRSR600821-52"/>
    </source>
</evidence>
<sequence>MNYNAPHRHAVIELSQSAVVHNLKVIKENAHAKEIMAVLKANAFSHGLPEMAALSITAGATRFGMAMLDEALTLRDLGYVQPIDVLGLTDSRYARLAAERNITLAFSTKESIKAAAEQLVGTGLTLKVSLPVDTGLNRIGFKSREDLVAAIQELSAQDTLIFQSMWTHFATADTPNVDYVDFQISEWQRLTHDLPAEPIEKHFANTGIATWYPEKINTDIVRLGIGLFGINGSVPIMSMPFELIPALSLKAKVVNSKPLKKGDAVGYGAEYHAPNDGYLITIPIGHSDGYPFNGSGMRALVADGQIGHIVGGVAMDQSMIFVANPVAVGTTVTLIGRVGDQSITMQDLAEHTQSSIVALMNDFAPRLQRIIVS</sequence>
<dbReference type="InterPro" id="IPR000821">
    <property type="entry name" value="Ala_racemase"/>
</dbReference>
<protein>
    <submittedName>
        <fullName evidence="8">Alanine racemase</fullName>
        <ecNumber evidence="8">5.1.1.1</ecNumber>
    </submittedName>
</protein>
<dbReference type="Proteomes" id="UP000239237">
    <property type="component" value="Unassembled WGS sequence"/>
</dbReference>
<dbReference type="SMART" id="SM01005">
    <property type="entry name" value="Ala_racemase_C"/>
    <property type="match status" value="1"/>
</dbReference>
<dbReference type="Gene3D" id="2.40.37.10">
    <property type="entry name" value="Lyase, Ornithine Decarboxylase, Chain A, domain 1"/>
    <property type="match status" value="1"/>
</dbReference>
<comment type="cofactor">
    <cofactor evidence="1 4">
        <name>pyridoxal 5'-phosphate</name>
        <dbReference type="ChEBI" id="CHEBI:597326"/>
    </cofactor>
</comment>
<dbReference type="InterPro" id="IPR009006">
    <property type="entry name" value="Ala_racemase/Decarboxylase_C"/>
</dbReference>
<evidence type="ECO:0000313" key="10">
    <source>
        <dbReference type="Proteomes" id="UP000239237"/>
    </source>
</evidence>